<dbReference type="NCBIfam" id="TIGR02681">
    <property type="entry name" value="phage_pRha"/>
    <property type="match status" value="1"/>
</dbReference>
<organism evidence="1 2">
    <name type="scientific">Fundidesulfovibrio magnetotacticus</name>
    <dbReference type="NCBI Taxonomy" id="2730080"/>
    <lineage>
        <taxon>Bacteria</taxon>
        <taxon>Pseudomonadati</taxon>
        <taxon>Thermodesulfobacteriota</taxon>
        <taxon>Desulfovibrionia</taxon>
        <taxon>Desulfovibrionales</taxon>
        <taxon>Desulfovibrionaceae</taxon>
        <taxon>Fundidesulfovibrio</taxon>
    </lineage>
</organism>
<keyword evidence="2" id="KW-1185">Reference proteome</keyword>
<dbReference type="AlphaFoldDB" id="A0A6V8LHM8"/>
<proteinExistence type="predicted"/>
<reference evidence="1 2" key="1">
    <citation type="submission" date="2020-04" db="EMBL/GenBank/DDBJ databases">
        <authorList>
            <consortium name="Desulfovibrio sp. FSS-1 genome sequencing consortium"/>
            <person name="Shimoshige H."/>
            <person name="Kobayashi H."/>
            <person name="Maekawa T."/>
        </authorList>
    </citation>
    <scope>NUCLEOTIDE SEQUENCE [LARGE SCALE GENOMIC DNA]</scope>
    <source>
        <strain evidence="1 2">SIID29052-01</strain>
    </source>
</reference>
<protein>
    <submittedName>
        <fullName evidence="1">Uncharacterized protein</fullName>
    </submittedName>
</protein>
<name>A0A6V8LHM8_9BACT</name>
<comment type="caution">
    <text evidence="1">The sequence shown here is derived from an EMBL/GenBank/DDBJ whole genome shotgun (WGS) entry which is preliminary data.</text>
</comment>
<evidence type="ECO:0000313" key="1">
    <source>
        <dbReference type="EMBL" id="GFK92213.1"/>
    </source>
</evidence>
<dbReference type="Pfam" id="PF09669">
    <property type="entry name" value="Phage_pRha"/>
    <property type="match status" value="1"/>
</dbReference>
<sequence>MAKHFDKRHDDLLRAVKNLECSEGFRLRNFTESSYLNQQGKSQPMYEMTRDGFSFLGMGFTGAKAARFKAALPPPIPLRIARHHVLSA</sequence>
<accession>A0A6V8LHM8</accession>
<evidence type="ECO:0000313" key="2">
    <source>
        <dbReference type="Proteomes" id="UP000494245"/>
    </source>
</evidence>
<dbReference type="InterPro" id="IPR014054">
    <property type="entry name" value="Phage_regulatory_Rha"/>
</dbReference>
<dbReference type="EMBL" id="BLTE01000001">
    <property type="protein sequence ID" value="GFK92213.1"/>
    <property type="molecule type" value="Genomic_DNA"/>
</dbReference>
<gene>
    <name evidence="1" type="ORF">NNJEOMEG_00035</name>
</gene>
<dbReference type="Proteomes" id="UP000494245">
    <property type="component" value="Unassembled WGS sequence"/>
</dbReference>
<reference evidence="1 2" key="2">
    <citation type="submission" date="2020-05" db="EMBL/GenBank/DDBJ databases">
        <title>Draft genome sequence of Desulfovibrio sp. strainFSS-1.</title>
        <authorList>
            <person name="Shimoshige H."/>
            <person name="Kobayashi H."/>
            <person name="Maekawa T."/>
        </authorList>
    </citation>
    <scope>NUCLEOTIDE SEQUENCE [LARGE SCALE GENOMIC DNA]</scope>
    <source>
        <strain evidence="1 2">SIID29052-01</strain>
    </source>
</reference>